<dbReference type="GO" id="GO:0005524">
    <property type="term" value="F:ATP binding"/>
    <property type="evidence" value="ECO:0007669"/>
    <property type="project" value="UniProtKB-UniRule"/>
</dbReference>
<keyword evidence="10" id="KW-1185">Reference proteome</keyword>
<dbReference type="PROSITE" id="PS50011">
    <property type="entry name" value="PROTEIN_KINASE_DOM"/>
    <property type="match status" value="1"/>
</dbReference>
<dbReference type="SUPFAM" id="SSF56112">
    <property type="entry name" value="Protein kinase-like (PK-like)"/>
    <property type="match status" value="1"/>
</dbReference>
<feature type="region of interest" description="Disordered" evidence="7">
    <location>
        <begin position="294"/>
        <end position="317"/>
    </location>
</feature>
<dbReference type="PANTHER" id="PTHR44329:SF288">
    <property type="entry name" value="MITOGEN-ACTIVATED PROTEIN KINASE KINASE KINASE 20"/>
    <property type="match status" value="1"/>
</dbReference>
<comment type="caution">
    <text evidence="9">The sequence shown here is derived from an EMBL/GenBank/DDBJ whole genome shotgun (WGS) entry which is preliminary data.</text>
</comment>
<feature type="non-terminal residue" evidence="9">
    <location>
        <position position="1"/>
    </location>
</feature>
<dbReference type="CDD" id="cd13999">
    <property type="entry name" value="STKc_MAP3K-like"/>
    <property type="match status" value="1"/>
</dbReference>
<evidence type="ECO:0000256" key="2">
    <source>
        <dbReference type="ARBA" id="ARBA00022679"/>
    </source>
</evidence>
<feature type="domain" description="Protein kinase" evidence="8">
    <location>
        <begin position="4"/>
        <end position="260"/>
    </location>
</feature>
<keyword evidence="1" id="KW-0723">Serine/threonine-protein kinase</keyword>
<feature type="binding site" evidence="6">
    <location>
        <position position="32"/>
    </location>
    <ligand>
        <name>ATP</name>
        <dbReference type="ChEBI" id="CHEBI:30616"/>
    </ligand>
</feature>
<dbReference type="InterPro" id="IPR017441">
    <property type="entry name" value="Protein_kinase_ATP_BS"/>
</dbReference>
<evidence type="ECO:0000256" key="7">
    <source>
        <dbReference type="SAM" id="MobiDB-lite"/>
    </source>
</evidence>
<reference evidence="9" key="1">
    <citation type="journal article" date="2020" name="Fungal Divers.">
        <title>Resolving the Mortierellaceae phylogeny through synthesis of multi-gene phylogenetics and phylogenomics.</title>
        <authorList>
            <person name="Vandepol N."/>
            <person name="Liber J."/>
            <person name="Desiro A."/>
            <person name="Na H."/>
            <person name="Kennedy M."/>
            <person name="Barry K."/>
            <person name="Grigoriev I.V."/>
            <person name="Miller A.N."/>
            <person name="O'Donnell K."/>
            <person name="Stajich J.E."/>
            <person name="Bonito G."/>
        </authorList>
    </citation>
    <scope>NUCLEOTIDE SEQUENCE</scope>
    <source>
        <strain evidence="9">BC1065</strain>
    </source>
</reference>
<evidence type="ECO:0000256" key="3">
    <source>
        <dbReference type="ARBA" id="ARBA00022741"/>
    </source>
</evidence>
<dbReference type="SMART" id="SM00671">
    <property type="entry name" value="SEL1"/>
    <property type="match status" value="7"/>
</dbReference>
<dbReference type="Proteomes" id="UP000807716">
    <property type="component" value="Unassembled WGS sequence"/>
</dbReference>
<dbReference type="OrthoDB" id="272077at2759"/>
<dbReference type="SMART" id="SM00220">
    <property type="entry name" value="S_TKc"/>
    <property type="match status" value="1"/>
</dbReference>
<dbReference type="InterPro" id="IPR051681">
    <property type="entry name" value="Ser/Thr_Kinases-Pseudokinases"/>
</dbReference>
<dbReference type="PROSITE" id="PS00108">
    <property type="entry name" value="PROTEIN_KINASE_ST"/>
    <property type="match status" value="1"/>
</dbReference>
<dbReference type="Pfam" id="PF08238">
    <property type="entry name" value="Sel1"/>
    <property type="match status" value="7"/>
</dbReference>
<gene>
    <name evidence="9" type="ORF">DFQ27_001558</name>
</gene>
<protein>
    <recommendedName>
        <fullName evidence="8">Protein kinase domain-containing protein</fullName>
    </recommendedName>
</protein>
<feature type="compositionally biased region" description="Low complexity" evidence="7">
    <location>
        <begin position="294"/>
        <end position="304"/>
    </location>
</feature>
<dbReference type="PRINTS" id="PR00109">
    <property type="entry name" value="TYRKINASE"/>
</dbReference>
<keyword evidence="4" id="KW-0418">Kinase</keyword>
<dbReference type="InterPro" id="IPR011009">
    <property type="entry name" value="Kinase-like_dom_sf"/>
</dbReference>
<evidence type="ECO:0000256" key="4">
    <source>
        <dbReference type="ARBA" id="ARBA00022777"/>
    </source>
</evidence>
<dbReference type="PANTHER" id="PTHR44329">
    <property type="entry name" value="SERINE/THREONINE-PROTEIN KINASE TNNI3K-RELATED"/>
    <property type="match status" value="1"/>
</dbReference>
<proteinExistence type="predicted"/>
<dbReference type="SUPFAM" id="SSF81901">
    <property type="entry name" value="HCP-like"/>
    <property type="match status" value="2"/>
</dbReference>
<dbReference type="Gene3D" id="1.25.40.10">
    <property type="entry name" value="Tetratricopeptide repeat domain"/>
    <property type="match status" value="2"/>
</dbReference>
<organism evidence="9 10">
    <name type="scientific">Actinomortierella ambigua</name>
    <dbReference type="NCBI Taxonomy" id="1343610"/>
    <lineage>
        <taxon>Eukaryota</taxon>
        <taxon>Fungi</taxon>
        <taxon>Fungi incertae sedis</taxon>
        <taxon>Mucoromycota</taxon>
        <taxon>Mortierellomycotina</taxon>
        <taxon>Mortierellomycetes</taxon>
        <taxon>Mortierellales</taxon>
        <taxon>Mortierellaceae</taxon>
        <taxon>Actinomortierella</taxon>
    </lineage>
</organism>
<evidence type="ECO:0000256" key="1">
    <source>
        <dbReference type="ARBA" id="ARBA00022527"/>
    </source>
</evidence>
<dbReference type="InterPro" id="IPR000719">
    <property type="entry name" value="Prot_kinase_dom"/>
</dbReference>
<dbReference type="InterPro" id="IPR006597">
    <property type="entry name" value="Sel1-like"/>
</dbReference>
<dbReference type="EMBL" id="JAAAJB010000153">
    <property type="protein sequence ID" value="KAG0263906.1"/>
    <property type="molecule type" value="Genomic_DNA"/>
</dbReference>
<keyword evidence="5 6" id="KW-0067">ATP-binding</keyword>
<accession>A0A9P6U8M5</accession>
<keyword evidence="3 6" id="KW-0547">Nucleotide-binding</keyword>
<evidence type="ECO:0000313" key="10">
    <source>
        <dbReference type="Proteomes" id="UP000807716"/>
    </source>
</evidence>
<dbReference type="InterPro" id="IPR001245">
    <property type="entry name" value="Ser-Thr/Tyr_kinase_cat_dom"/>
</dbReference>
<dbReference type="InterPro" id="IPR008271">
    <property type="entry name" value="Ser/Thr_kinase_AS"/>
</dbReference>
<dbReference type="InterPro" id="IPR011990">
    <property type="entry name" value="TPR-like_helical_dom_sf"/>
</dbReference>
<name>A0A9P6U8M5_9FUNG</name>
<dbReference type="AlphaFoldDB" id="A0A9P6U8M5"/>
<evidence type="ECO:0000259" key="8">
    <source>
        <dbReference type="PROSITE" id="PS50011"/>
    </source>
</evidence>
<evidence type="ECO:0000256" key="5">
    <source>
        <dbReference type="ARBA" id="ARBA00022840"/>
    </source>
</evidence>
<dbReference type="GO" id="GO:0004674">
    <property type="term" value="F:protein serine/threonine kinase activity"/>
    <property type="evidence" value="ECO:0007669"/>
    <property type="project" value="UniProtKB-KW"/>
</dbReference>
<evidence type="ECO:0000256" key="6">
    <source>
        <dbReference type="PROSITE-ProRule" id="PRU10141"/>
    </source>
</evidence>
<evidence type="ECO:0000313" key="9">
    <source>
        <dbReference type="EMBL" id="KAG0263906.1"/>
    </source>
</evidence>
<dbReference type="Gene3D" id="1.10.510.10">
    <property type="entry name" value="Transferase(Phosphotransferase) domain 1"/>
    <property type="match status" value="1"/>
</dbReference>
<keyword evidence="2" id="KW-0808">Transferase</keyword>
<sequence length="574" mass="63278">MSSLVVHSPLGAGAYGQVYHATWKGRKVAVKKFFVAQNDVHQTAAIQREVELLQTLIDRHIIQFYGTTSYEGMLVLIMDYAEGGSLQGAIASRRLSDWPTKTRIAHEIARGLAYIHHEGVIHRDLKSLNVLLTRHMEVKLCDFGLATVKVRSAAMSTTLKGTFRWMAPELFALKPKYSAKSDMYALGMVMWEMAANSTMPFKDQLDNHTVMTFVTKGEREELPDETPSDYRKWVERCWAHNPLERPDASEMVVEDDAPDTADGLGSDMTMMSLSNIPGMTISMVSSVGASSTGSSTIGASSVGTDMTSDAASQPPPNDLSEIQKLAKGGHLETQMTLACMYENGVGVAQDDFQALTWYLRAAKQGSVEAQYKTGYFYYRGIGTQVNIIKAESWLRQAAEGGNREAQRYLGRMYEHGHKGKIPQDYAKAVSWYRMAAEQGDAPSQCLLGNLYAEGRGVEQDNVQAVSWYLKAAEQGDPIAQCNLGIHYENGEGVKQDYVVAVAWYLKAAEQGVRGAQNNLGTKYERGAGVEQDDTKAAMWYLKAAKQGSPSAQCNIGRMYENGLGVPQDDDQAIF</sequence>
<dbReference type="Pfam" id="PF07714">
    <property type="entry name" value="PK_Tyr_Ser-Thr"/>
    <property type="match status" value="1"/>
</dbReference>
<dbReference type="PROSITE" id="PS00107">
    <property type="entry name" value="PROTEIN_KINASE_ATP"/>
    <property type="match status" value="1"/>
</dbReference>